<dbReference type="GO" id="GO:0020037">
    <property type="term" value="F:heme binding"/>
    <property type="evidence" value="ECO:0007669"/>
    <property type="project" value="InterPro"/>
</dbReference>
<proteinExistence type="inferred from homology"/>
<evidence type="ECO:0000256" key="5">
    <source>
        <dbReference type="ARBA" id="ARBA00023004"/>
    </source>
</evidence>
<keyword evidence="3 6" id="KW-0349">Heme</keyword>
<dbReference type="GO" id="GO:0004497">
    <property type="term" value="F:monooxygenase activity"/>
    <property type="evidence" value="ECO:0007669"/>
    <property type="project" value="UniProtKB-KW"/>
</dbReference>
<sequence>MAISPLLPTEPGSLLRWGAASVLLYHVLKTFYEFFTTRMMFRRLQSEGIPMLPHSFLFGHLAVIAKLTKGYPSGFNPQYIPLLICENWESLFPGEMSCPELIYLDMWPLGPPIIWTVGPSYPPQSLYDLERVTHHPNQHAFMRPMTRNLDLFSSEGAEWRTWRSRFNPGFSSKNVTSLTPLLLEEIAVFRDVLRSKAGPDGEWGSVFQLEPLATNLTFDIIVRASIDMRLNEQTRDPSNPSSLKRAMVEQISLLIFERNIFTLPQLLSPIRQWKLWRNNRIMRSCLMPTIRARLDPPPDTKPGKTIVDLALKTFLSETHQTDAKNIQPDALFIDTVLGQLKLFIFAGHDTTAGVLSWVLHSLHTYPHSASLVRAELDSVLGPDAAAALTTTPHLLNALPYTSAFVKEAFRLNPSGASIRISASDFTFTSPSGKQFPTQGFMIFDALMAGMRSPAAFPRADEFLPERWLAQPGEELYARAKNAWRGFSMGPRGCIGQELAMAELKLAVVMVAREVEMDLWLAYATWAQRPTPGHAIKPSSLFTAHFAKF</sequence>
<dbReference type="Gene3D" id="1.10.630.10">
    <property type="entry name" value="Cytochrome P450"/>
    <property type="match status" value="1"/>
</dbReference>
<accession>A0AAV9GBP7</accession>
<evidence type="ECO:0000256" key="7">
    <source>
        <dbReference type="RuleBase" id="RU000461"/>
    </source>
</evidence>
<dbReference type="PANTHER" id="PTHR24305">
    <property type="entry name" value="CYTOCHROME P450"/>
    <property type="match status" value="1"/>
</dbReference>
<dbReference type="GO" id="GO:0016705">
    <property type="term" value="F:oxidoreductase activity, acting on paired donors, with incorporation or reduction of molecular oxygen"/>
    <property type="evidence" value="ECO:0007669"/>
    <property type="project" value="InterPro"/>
</dbReference>
<evidence type="ECO:0000256" key="1">
    <source>
        <dbReference type="ARBA" id="ARBA00001971"/>
    </source>
</evidence>
<dbReference type="Proteomes" id="UP001321760">
    <property type="component" value="Unassembled WGS sequence"/>
</dbReference>
<keyword evidence="4 6" id="KW-0479">Metal-binding</keyword>
<evidence type="ECO:0000256" key="4">
    <source>
        <dbReference type="ARBA" id="ARBA00022723"/>
    </source>
</evidence>
<reference evidence="8" key="1">
    <citation type="journal article" date="2023" name="Mol. Phylogenet. Evol.">
        <title>Genome-scale phylogeny and comparative genomics of the fungal order Sordariales.</title>
        <authorList>
            <person name="Hensen N."/>
            <person name="Bonometti L."/>
            <person name="Westerberg I."/>
            <person name="Brannstrom I.O."/>
            <person name="Guillou S."/>
            <person name="Cros-Aarteil S."/>
            <person name="Calhoun S."/>
            <person name="Haridas S."/>
            <person name="Kuo A."/>
            <person name="Mondo S."/>
            <person name="Pangilinan J."/>
            <person name="Riley R."/>
            <person name="LaButti K."/>
            <person name="Andreopoulos B."/>
            <person name="Lipzen A."/>
            <person name="Chen C."/>
            <person name="Yan M."/>
            <person name="Daum C."/>
            <person name="Ng V."/>
            <person name="Clum A."/>
            <person name="Steindorff A."/>
            <person name="Ohm R.A."/>
            <person name="Martin F."/>
            <person name="Silar P."/>
            <person name="Natvig D.O."/>
            <person name="Lalanne C."/>
            <person name="Gautier V."/>
            <person name="Ament-Velasquez S.L."/>
            <person name="Kruys A."/>
            <person name="Hutchinson M.I."/>
            <person name="Powell A.J."/>
            <person name="Barry K."/>
            <person name="Miller A.N."/>
            <person name="Grigoriev I.V."/>
            <person name="Debuchy R."/>
            <person name="Gladieux P."/>
            <person name="Hiltunen Thoren M."/>
            <person name="Johannesson H."/>
        </authorList>
    </citation>
    <scope>NUCLEOTIDE SEQUENCE</scope>
    <source>
        <strain evidence="8">PSN243</strain>
    </source>
</reference>
<dbReference type="Pfam" id="PF00067">
    <property type="entry name" value="p450"/>
    <property type="match status" value="1"/>
</dbReference>
<gene>
    <name evidence="8" type="ORF">QBC34DRAFT_429650</name>
</gene>
<dbReference type="PROSITE" id="PS00086">
    <property type="entry name" value="CYTOCHROME_P450"/>
    <property type="match status" value="1"/>
</dbReference>
<keyword evidence="7" id="KW-0560">Oxidoreductase</keyword>
<keyword evidence="7" id="KW-0503">Monooxygenase</keyword>
<dbReference type="SUPFAM" id="SSF48264">
    <property type="entry name" value="Cytochrome P450"/>
    <property type="match status" value="1"/>
</dbReference>
<dbReference type="GO" id="GO:0005506">
    <property type="term" value="F:iron ion binding"/>
    <property type="evidence" value="ECO:0007669"/>
    <property type="project" value="InterPro"/>
</dbReference>
<comment type="caution">
    <text evidence="8">The sequence shown here is derived from an EMBL/GenBank/DDBJ whole genome shotgun (WGS) entry which is preliminary data.</text>
</comment>
<feature type="binding site" description="axial binding residue" evidence="6">
    <location>
        <position position="493"/>
    </location>
    <ligand>
        <name>heme</name>
        <dbReference type="ChEBI" id="CHEBI:30413"/>
    </ligand>
    <ligandPart>
        <name>Fe</name>
        <dbReference type="ChEBI" id="CHEBI:18248"/>
    </ligandPart>
</feature>
<dbReference type="PRINTS" id="PR00463">
    <property type="entry name" value="EP450I"/>
</dbReference>
<name>A0AAV9GBP7_9PEZI</name>
<dbReference type="InterPro" id="IPR001128">
    <property type="entry name" value="Cyt_P450"/>
</dbReference>
<comment type="cofactor">
    <cofactor evidence="1 6">
        <name>heme</name>
        <dbReference type="ChEBI" id="CHEBI:30413"/>
    </cofactor>
</comment>
<dbReference type="PANTHER" id="PTHR24305:SF166">
    <property type="entry name" value="CYTOCHROME P450 12A4, MITOCHONDRIAL-RELATED"/>
    <property type="match status" value="1"/>
</dbReference>
<dbReference type="InterPro" id="IPR036396">
    <property type="entry name" value="Cyt_P450_sf"/>
</dbReference>
<comment type="similarity">
    <text evidence="2 7">Belongs to the cytochrome P450 family.</text>
</comment>
<reference evidence="8" key="2">
    <citation type="submission" date="2023-05" db="EMBL/GenBank/DDBJ databases">
        <authorList>
            <consortium name="Lawrence Berkeley National Laboratory"/>
            <person name="Steindorff A."/>
            <person name="Hensen N."/>
            <person name="Bonometti L."/>
            <person name="Westerberg I."/>
            <person name="Brannstrom I.O."/>
            <person name="Guillou S."/>
            <person name="Cros-Aarteil S."/>
            <person name="Calhoun S."/>
            <person name="Haridas S."/>
            <person name="Kuo A."/>
            <person name="Mondo S."/>
            <person name="Pangilinan J."/>
            <person name="Riley R."/>
            <person name="Labutti K."/>
            <person name="Andreopoulos B."/>
            <person name="Lipzen A."/>
            <person name="Chen C."/>
            <person name="Yanf M."/>
            <person name="Daum C."/>
            <person name="Ng V."/>
            <person name="Clum A."/>
            <person name="Ohm R."/>
            <person name="Martin F."/>
            <person name="Silar P."/>
            <person name="Natvig D."/>
            <person name="Lalanne C."/>
            <person name="Gautier V."/>
            <person name="Ament-Velasquez S.L."/>
            <person name="Kruys A."/>
            <person name="Hutchinson M.I."/>
            <person name="Powell A.J."/>
            <person name="Barry K."/>
            <person name="Miller A.N."/>
            <person name="Grigoriev I.V."/>
            <person name="Debuchy R."/>
            <person name="Gladieux P."/>
            <person name="Thoren M.H."/>
            <person name="Johannesson H."/>
        </authorList>
    </citation>
    <scope>NUCLEOTIDE SEQUENCE</scope>
    <source>
        <strain evidence="8">PSN243</strain>
    </source>
</reference>
<evidence type="ECO:0000313" key="9">
    <source>
        <dbReference type="Proteomes" id="UP001321760"/>
    </source>
</evidence>
<organism evidence="8 9">
    <name type="scientific">Podospora aff. communis PSN243</name>
    <dbReference type="NCBI Taxonomy" id="3040156"/>
    <lineage>
        <taxon>Eukaryota</taxon>
        <taxon>Fungi</taxon>
        <taxon>Dikarya</taxon>
        <taxon>Ascomycota</taxon>
        <taxon>Pezizomycotina</taxon>
        <taxon>Sordariomycetes</taxon>
        <taxon>Sordariomycetidae</taxon>
        <taxon>Sordariales</taxon>
        <taxon>Podosporaceae</taxon>
        <taxon>Podospora</taxon>
    </lineage>
</organism>
<dbReference type="AlphaFoldDB" id="A0AAV9GBP7"/>
<dbReference type="InterPro" id="IPR050121">
    <property type="entry name" value="Cytochrome_P450_monoxygenase"/>
</dbReference>
<evidence type="ECO:0000313" key="8">
    <source>
        <dbReference type="EMBL" id="KAK4444755.1"/>
    </source>
</evidence>
<dbReference type="PRINTS" id="PR00385">
    <property type="entry name" value="P450"/>
</dbReference>
<dbReference type="InterPro" id="IPR002401">
    <property type="entry name" value="Cyt_P450_E_grp-I"/>
</dbReference>
<protein>
    <submittedName>
        <fullName evidence="8">Cytochrome p450</fullName>
    </submittedName>
</protein>
<dbReference type="EMBL" id="MU865973">
    <property type="protein sequence ID" value="KAK4444755.1"/>
    <property type="molecule type" value="Genomic_DNA"/>
</dbReference>
<keyword evidence="5 6" id="KW-0408">Iron</keyword>
<evidence type="ECO:0000256" key="6">
    <source>
        <dbReference type="PIRSR" id="PIRSR602401-1"/>
    </source>
</evidence>
<dbReference type="InterPro" id="IPR017972">
    <property type="entry name" value="Cyt_P450_CS"/>
</dbReference>
<evidence type="ECO:0000256" key="3">
    <source>
        <dbReference type="ARBA" id="ARBA00022617"/>
    </source>
</evidence>
<evidence type="ECO:0000256" key="2">
    <source>
        <dbReference type="ARBA" id="ARBA00010617"/>
    </source>
</evidence>
<keyword evidence="9" id="KW-1185">Reference proteome</keyword>